<feature type="region of interest" description="Disordered" evidence="3">
    <location>
        <begin position="1"/>
        <end position="127"/>
    </location>
</feature>
<evidence type="ECO:0000259" key="5">
    <source>
        <dbReference type="PROSITE" id="PS50010"/>
    </source>
</evidence>
<dbReference type="SMART" id="SM00233">
    <property type="entry name" value="PH"/>
    <property type="match status" value="1"/>
</dbReference>
<feature type="compositionally biased region" description="Basic and acidic residues" evidence="3">
    <location>
        <begin position="226"/>
        <end position="242"/>
    </location>
</feature>
<dbReference type="InParanoid" id="A0A316V5A3"/>
<gene>
    <name evidence="6" type="ORF">FA14DRAFT_162612</name>
</gene>
<dbReference type="InterPro" id="IPR035899">
    <property type="entry name" value="DBL_dom_sf"/>
</dbReference>
<dbReference type="EMBL" id="KZ819607">
    <property type="protein sequence ID" value="PWN31681.1"/>
    <property type="molecule type" value="Genomic_DNA"/>
</dbReference>
<dbReference type="GO" id="GO:0035556">
    <property type="term" value="P:intracellular signal transduction"/>
    <property type="evidence" value="ECO:0007669"/>
    <property type="project" value="InterPro"/>
</dbReference>
<dbReference type="SUPFAM" id="SSF48065">
    <property type="entry name" value="DBL homology domain (DH-domain)"/>
    <property type="match status" value="1"/>
</dbReference>
<dbReference type="SMART" id="SM00325">
    <property type="entry name" value="RhoGEF"/>
    <property type="match status" value="1"/>
</dbReference>
<feature type="compositionally biased region" description="Polar residues" evidence="3">
    <location>
        <begin position="314"/>
        <end position="332"/>
    </location>
</feature>
<dbReference type="GO" id="GO:0005085">
    <property type="term" value="F:guanyl-nucleotide exchange factor activity"/>
    <property type="evidence" value="ECO:0007669"/>
    <property type="project" value="InterPro"/>
</dbReference>
<name>A0A316V5A3_9BASI</name>
<dbReference type="GO" id="GO:0035025">
    <property type="term" value="P:positive regulation of Rho protein signal transduction"/>
    <property type="evidence" value="ECO:0007669"/>
    <property type="project" value="TreeGrafter"/>
</dbReference>
<comment type="subcellular location">
    <subcellularLocation>
        <location evidence="1">Cytoplasm</location>
    </subcellularLocation>
</comment>
<proteinExistence type="predicted"/>
<feature type="compositionally biased region" description="Polar residues" evidence="3">
    <location>
        <begin position="276"/>
        <end position="291"/>
    </location>
</feature>
<keyword evidence="2" id="KW-0963">Cytoplasm</keyword>
<dbReference type="PROSITE" id="PS50003">
    <property type="entry name" value="PH_DOMAIN"/>
    <property type="match status" value="1"/>
</dbReference>
<dbReference type="Pfam" id="PF16652">
    <property type="entry name" value="PH_13"/>
    <property type="match status" value="1"/>
</dbReference>
<dbReference type="InterPro" id="IPR051480">
    <property type="entry name" value="Endocytic_GEF_Adapter"/>
</dbReference>
<dbReference type="OrthoDB" id="1716625at2759"/>
<dbReference type="PROSITE" id="PS50010">
    <property type="entry name" value="DH_2"/>
    <property type="match status" value="1"/>
</dbReference>
<dbReference type="CDD" id="cd00160">
    <property type="entry name" value="RhoGEF"/>
    <property type="match status" value="1"/>
</dbReference>
<dbReference type="Pfam" id="PF00621">
    <property type="entry name" value="RhoGEF"/>
    <property type="match status" value="1"/>
</dbReference>
<dbReference type="PANTHER" id="PTHR46006">
    <property type="entry name" value="RHO GUANINE NUCLEOTIDE EXCHANGE FACTOR AT 64C, ISOFORM A"/>
    <property type="match status" value="1"/>
</dbReference>
<evidence type="ECO:0000256" key="2">
    <source>
        <dbReference type="ARBA" id="ARBA00022490"/>
    </source>
</evidence>
<evidence type="ECO:0000313" key="7">
    <source>
        <dbReference type="Proteomes" id="UP000245771"/>
    </source>
</evidence>
<sequence length="716" mass="79878">MDREQQGQLHKSRPEPSESLNLTEDEALAQAMKQSQKDERERFVAQSREEKDLQRAIEMSKESAERKADVVKDDNAKQEVAASDEEETEDDSDYSTTGWTSSEDDDDDDDILAETEDQSEEAQQRRVAERLRVLEAAGILVVQGHGKDDDQGITGGKAQDDVNADASKQAENLLLHRRPTAKRSKPERPTRTIGEQRKRKERPGKPSRPPPPPPVAKEPEVQMDDAYERFVKLNKQVHEQQKNDPLPAIPTSDASPDIGSSSSPPPALASTKSSTGSGLLNTLKNMSSRKTGAQGPATVERRTTPIISGPMMVQRNQSPAIGTDSSTLSQQRGSISDGESIAAATTWSSIIGSEGSSAIPEQERKRQEAIFELIATESTHVRDVQIIVDVFFNAMQPLLQTKAATVIFGNIEEVLLAAVSLLSDLEARQRSAQMFITQIGDILENHMKQMSVYIPYCVNQETATHILTTERNRNVQLDDLLKRLRSEHASARGLDLSHFLLVPMQRLTRYPLLIGQILRYTNEEDADPQEYKSLRNAMANAQSLLDTTNESIRQRQSDERLVELTEKINASSAGENGTSQVKLDLTHKTRWMGPRRILREEVLIKQKSGRRLSVILCNDLVILLSGRRTTDGNTNVDQYLYRMPMPLEELVVRDVPSGLKGRDDLSFQLLHQGREKVNIRCSSARACHSWMHSIDSARSDCLSAANKINKRSSKQA</sequence>
<dbReference type="InterPro" id="IPR003903">
    <property type="entry name" value="UIM_dom"/>
</dbReference>
<dbReference type="GeneID" id="37021470"/>
<evidence type="ECO:0000259" key="4">
    <source>
        <dbReference type="PROSITE" id="PS50003"/>
    </source>
</evidence>
<feature type="compositionally biased region" description="Basic and acidic residues" evidence="3">
    <location>
        <begin position="35"/>
        <end position="77"/>
    </location>
</feature>
<dbReference type="PROSITE" id="PS50330">
    <property type="entry name" value="UIM"/>
    <property type="match status" value="2"/>
</dbReference>
<dbReference type="Gene3D" id="2.30.29.30">
    <property type="entry name" value="Pleckstrin-homology domain (PH domain)/Phosphotyrosine-binding domain (PTB)"/>
    <property type="match status" value="1"/>
</dbReference>
<evidence type="ECO:0000256" key="3">
    <source>
        <dbReference type="SAM" id="MobiDB-lite"/>
    </source>
</evidence>
<protein>
    <submittedName>
        <fullName evidence="6">Dbl homology domain-containing protein</fullName>
    </submittedName>
</protein>
<dbReference type="InterPro" id="IPR011993">
    <property type="entry name" value="PH-like_dom_sf"/>
</dbReference>
<dbReference type="SUPFAM" id="SSF50729">
    <property type="entry name" value="PH domain-like"/>
    <property type="match status" value="1"/>
</dbReference>
<dbReference type="InterPro" id="IPR001849">
    <property type="entry name" value="PH_domain"/>
</dbReference>
<dbReference type="PANTHER" id="PTHR46006:SF6">
    <property type="entry name" value="INTERSECTIN-2 ISOFORM X1"/>
    <property type="match status" value="1"/>
</dbReference>
<dbReference type="GO" id="GO:0005737">
    <property type="term" value="C:cytoplasm"/>
    <property type="evidence" value="ECO:0007669"/>
    <property type="project" value="UniProtKB-SubCell"/>
</dbReference>
<evidence type="ECO:0000256" key="1">
    <source>
        <dbReference type="ARBA" id="ARBA00004496"/>
    </source>
</evidence>
<feature type="compositionally biased region" description="Pro residues" evidence="3">
    <location>
        <begin position="206"/>
        <end position="216"/>
    </location>
</feature>
<feature type="compositionally biased region" description="Low complexity" evidence="3">
    <location>
        <begin position="252"/>
        <end position="275"/>
    </location>
</feature>
<evidence type="ECO:0000313" key="6">
    <source>
        <dbReference type="EMBL" id="PWN31681.1"/>
    </source>
</evidence>
<accession>A0A316V5A3</accession>
<dbReference type="Proteomes" id="UP000245771">
    <property type="component" value="Unassembled WGS sequence"/>
</dbReference>
<dbReference type="Gene3D" id="1.20.900.10">
    <property type="entry name" value="Dbl homology (DH) domain"/>
    <property type="match status" value="1"/>
</dbReference>
<keyword evidence="7" id="KW-1185">Reference proteome</keyword>
<feature type="region of interest" description="Disordered" evidence="3">
    <location>
        <begin position="140"/>
        <end position="332"/>
    </location>
</feature>
<dbReference type="InterPro" id="IPR000219">
    <property type="entry name" value="DH_dom"/>
</dbReference>
<feature type="domain" description="PH" evidence="4">
    <location>
        <begin position="596"/>
        <end position="699"/>
    </location>
</feature>
<dbReference type="SMART" id="SM00726">
    <property type="entry name" value="UIM"/>
    <property type="match status" value="2"/>
</dbReference>
<dbReference type="PROSITE" id="PS00741">
    <property type="entry name" value="DH_1"/>
    <property type="match status" value="1"/>
</dbReference>
<feature type="compositionally biased region" description="Acidic residues" evidence="3">
    <location>
        <begin position="82"/>
        <end position="93"/>
    </location>
</feature>
<reference evidence="6 7" key="1">
    <citation type="journal article" date="2018" name="Mol. Biol. Evol.">
        <title>Broad Genomic Sampling Reveals a Smut Pathogenic Ancestry of the Fungal Clade Ustilaginomycotina.</title>
        <authorList>
            <person name="Kijpornyongpan T."/>
            <person name="Mondo S.J."/>
            <person name="Barry K."/>
            <person name="Sandor L."/>
            <person name="Lee J."/>
            <person name="Lipzen A."/>
            <person name="Pangilinan J."/>
            <person name="LaButti K."/>
            <person name="Hainaut M."/>
            <person name="Henrissat B."/>
            <person name="Grigoriev I.V."/>
            <person name="Spatafora J.W."/>
            <person name="Aime M.C."/>
        </authorList>
    </citation>
    <scope>NUCLEOTIDE SEQUENCE [LARGE SCALE GENOMIC DNA]</scope>
    <source>
        <strain evidence="6 7">MCA 3882</strain>
    </source>
</reference>
<feature type="domain" description="DH" evidence="5">
    <location>
        <begin position="365"/>
        <end position="551"/>
    </location>
</feature>
<dbReference type="AlphaFoldDB" id="A0A316V5A3"/>
<dbReference type="InterPro" id="IPR001331">
    <property type="entry name" value="GDS_CDC24_CS"/>
</dbReference>
<organism evidence="6 7">
    <name type="scientific">Meira miltonrushii</name>
    <dbReference type="NCBI Taxonomy" id="1280837"/>
    <lineage>
        <taxon>Eukaryota</taxon>
        <taxon>Fungi</taxon>
        <taxon>Dikarya</taxon>
        <taxon>Basidiomycota</taxon>
        <taxon>Ustilaginomycotina</taxon>
        <taxon>Exobasidiomycetes</taxon>
        <taxon>Exobasidiales</taxon>
        <taxon>Brachybasidiaceae</taxon>
        <taxon>Meira</taxon>
    </lineage>
</organism>
<feature type="compositionally biased region" description="Basic and acidic residues" evidence="3">
    <location>
        <begin position="184"/>
        <end position="198"/>
    </location>
</feature>
<dbReference type="STRING" id="1280837.A0A316V5A3"/>
<feature type="compositionally biased region" description="Acidic residues" evidence="3">
    <location>
        <begin position="102"/>
        <end position="120"/>
    </location>
</feature>
<dbReference type="RefSeq" id="XP_025351983.1">
    <property type="nucleotide sequence ID" value="XM_025499689.1"/>
</dbReference>